<dbReference type="AlphaFoldDB" id="A0A918VJ20"/>
<dbReference type="Gene3D" id="3.30.300.30">
    <property type="match status" value="1"/>
</dbReference>
<evidence type="ECO:0000313" key="6">
    <source>
        <dbReference type="Proteomes" id="UP000634139"/>
    </source>
</evidence>
<evidence type="ECO:0000259" key="3">
    <source>
        <dbReference type="Pfam" id="PF00501"/>
    </source>
</evidence>
<evidence type="ECO:0000256" key="2">
    <source>
        <dbReference type="ARBA" id="ARBA00022598"/>
    </source>
</evidence>
<evidence type="ECO:0000259" key="4">
    <source>
        <dbReference type="Pfam" id="PF13193"/>
    </source>
</evidence>
<dbReference type="SUPFAM" id="SSF56801">
    <property type="entry name" value="Acetyl-CoA synthetase-like"/>
    <property type="match status" value="1"/>
</dbReference>
<comment type="similarity">
    <text evidence="1">Belongs to the ATP-dependent AMP-binding enzyme family.</text>
</comment>
<dbReference type="GO" id="GO:0006631">
    <property type="term" value="P:fatty acid metabolic process"/>
    <property type="evidence" value="ECO:0007669"/>
    <property type="project" value="TreeGrafter"/>
</dbReference>
<feature type="domain" description="AMP-binding enzyme C-terminal" evidence="4">
    <location>
        <begin position="407"/>
        <end position="479"/>
    </location>
</feature>
<feature type="domain" description="AMP-dependent synthetase/ligase" evidence="3">
    <location>
        <begin position="13"/>
        <end position="345"/>
    </location>
</feature>
<dbReference type="InterPro" id="IPR000873">
    <property type="entry name" value="AMP-dep_synth/lig_dom"/>
</dbReference>
<accession>A0A918VJ20</accession>
<dbReference type="PANTHER" id="PTHR43201">
    <property type="entry name" value="ACYL-COA SYNTHETASE"/>
    <property type="match status" value="1"/>
</dbReference>
<reference evidence="5" key="2">
    <citation type="submission" date="2020-09" db="EMBL/GenBank/DDBJ databases">
        <authorList>
            <person name="Sun Q."/>
            <person name="Kim S."/>
        </authorList>
    </citation>
    <scope>NUCLEOTIDE SEQUENCE</scope>
    <source>
        <strain evidence="5">KCTC 32422</strain>
    </source>
</reference>
<name>A0A918VJ20_9SPHN</name>
<dbReference type="RefSeq" id="WP_189541570.1">
    <property type="nucleotide sequence ID" value="NZ_BMZD01000005.1"/>
</dbReference>
<evidence type="ECO:0000256" key="1">
    <source>
        <dbReference type="ARBA" id="ARBA00006432"/>
    </source>
</evidence>
<dbReference type="InterPro" id="IPR020845">
    <property type="entry name" value="AMP-binding_CS"/>
</dbReference>
<dbReference type="EMBL" id="BMZD01000005">
    <property type="protein sequence ID" value="GHA01292.1"/>
    <property type="molecule type" value="Genomic_DNA"/>
</dbReference>
<dbReference type="Gene3D" id="3.40.50.12780">
    <property type="entry name" value="N-terminal domain of ligase-like"/>
    <property type="match status" value="1"/>
</dbReference>
<gene>
    <name evidence="5" type="ORF">GCM10011617_22520</name>
</gene>
<keyword evidence="6" id="KW-1185">Reference proteome</keyword>
<dbReference type="InterPro" id="IPR045851">
    <property type="entry name" value="AMP-bd_C_sf"/>
</dbReference>
<comment type="caution">
    <text evidence="5">The sequence shown here is derived from an EMBL/GenBank/DDBJ whole genome shotgun (WGS) entry which is preliminary data.</text>
</comment>
<evidence type="ECO:0000313" key="5">
    <source>
        <dbReference type="EMBL" id="GHA01292.1"/>
    </source>
</evidence>
<reference evidence="5" key="1">
    <citation type="journal article" date="2014" name="Int. J. Syst. Evol. Microbiol.">
        <title>Complete genome sequence of Corynebacterium casei LMG S-19264T (=DSM 44701T), isolated from a smear-ripened cheese.</title>
        <authorList>
            <consortium name="US DOE Joint Genome Institute (JGI-PGF)"/>
            <person name="Walter F."/>
            <person name="Albersmeier A."/>
            <person name="Kalinowski J."/>
            <person name="Ruckert C."/>
        </authorList>
    </citation>
    <scope>NUCLEOTIDE SEQUENCE</scope>
    <source>
        <strain evidence="5">KCTC 32422</strain>
    </source>
</reference>
<proteinExistence type="inferred from homology"/>
<dbReference type="Pfam" id="PF13193">
    <property type="entry name" value="AMP-binding_C"/>
    <property type="match status" value="1"/>
</dbReference>
<dbReference type="Pfam" id="PF00501">
    <property type="entry name" value="AMP-binding"/>
    <property type="match status" value="1"/>
</dbReference>
<protein>
    <submittedName>
        <fullName evidence="5">Acyl-CoA synthetase</fullName>
    </submittedName>
</protein>
<sequence length="495" mass="52991">MTDAHNATIRAAGPAITRATLLDRVERTAAGLAALGVTAGERVALILPNSVEFIEISLAVGRIGAFVVPINWHFKPGEIEYLLDDSAPRALFVADTLAASLPASWHARIPTFAVATPDGAATGLPGYADWRDGFAPCDLPRQLAPGSIVYTSGTTGRPKGVQRVPASAEQQVRMQALRSAMYQITPDSRVAVPGPLYHAFPNQMALHAATLAAHLEIMPRFDPEAFLALVERERITSVGLAPIMFVRLLRLPEAVRKAYDLSSLRWAIHAGGPCAPDVKRAMIDWWGPIIAEYYGGTETGPLTLCDSAEWLAHPGTCGKPVAGAELRIVGPDGHDVPRGSTGEIYGRLHDYPDFTYRGDPAKRAEVALGDLITLGDVGYQDAEGYLYLCDRVRDMVVSGGVNIYPAEVEGALFALDGVSDCAVIGVPDAEYGEAVVALVSGTGLDPQVLRAQLKDRIAGYKVPREIVIVSALERDASGKLRKGGLRDRYLAGWRG</sequence>
<keyword evidence="2" id="KW-0436">Ligase</keyword>
<dbReference type="GO" id="GO:0031956">
    <property type="term" value="F:medium-chain fatty acid-CoA ligase activity"/>
    <property type="evidence" value="ECO:0007669"/>
    <property type="project" value="TreeGrafter"/>
</dbReference>
<dbReference type="PANTHER" id="PTHR43201:SF5">
    <property type="entry name" value="MEDIUM-CHAIN ACYL-COA LIGASE ACSF2, MITOCHONDRIAL"/>
    <property type="match status" value="1"/>
</dbReference>
<dbReference type="InterPro" id="IPR042099">
    <property type="entry name" value="ANL_N_sf"/>
</dbReference>
<organism evidence="5 6">
    <name type="scientific">Novosphingobium arvoryzae</name>
    <dbReference type="NCBI Taxonomy" id="1256514"/>
    <lineage>
        <taxon>Bacteria</taxon>
        <taxon>Pseudomonadati</taxon>
        <taxon>Pseudomonadota</taxon>
        <taxon>Alphaproteobacteria</taxon>
        <taxon>Sphingomonadales</taxon>
        <taxon>Sphingomonadaceae</taxon>
        <taxon>Novosphingobium</taxon>
    </lineage>
</organism>
<dbReference type="Proteomes" id="UP000634139">
    <property type="component" value="Unassembled WGS sequence"/>
</dbReference>
<dbReference type="InterPro" id="IPR025110">
    <property type="entry name" value="AMP-bd_C"/>
</dbReference>
<dbReference type="PROSITE" id="PS00455">
    <property type="entry name" value="AMP_BINDING"/>
    <property type="match status" value="1"/>
</dbReference>